<keyword evidence="6 9" id="KW-0547">Nucleotide-binding</keyword>
<evidence type="ECO:0000313" key="14">
    <source>
        <dbReference type="EMBL" id="GGO88623.1"/>
    </source>
</evidence>
<evidence type="ECO:0000256" key="6">
    <source>
        <dbReference type="ARBA" id="ARBA00022741"/>
    </source>
</evidence>
<dbReference type="PANTHER" id="PTHR43381">
    <property type="entry name" value="TRANSLATION INITIATION FACTOR IF-2-RELATED"/>
    <property type="match status" value="1"/>
</dbReference>
<dbReference type="InterPro" id="IPR009000">
    <property type="entry name" value="Transl_B-barrel_sf"/>
</dbReference>
<dbReference type="EMBL" id="BMLT01000018">
    <property type="protein sequence ID" value="GGO88623.1"/>
    <property type="molecule type" value="Genomic_DNA"/>
</dbReference>
<dbReference type="Gene3D" id="3.30.56.50">
    <property type="entry name" value="Putative DNA-binding domain, N-terminal subdomain of bacterial translation initiation factor IF2"/>
    <property type="match status" value="1"/>
</dbReference>
<dbReference type="Gene3D" id="2.40.30.10">
    <property type="entry name" value="Translation factors"/>
    <property type="match status" value="2"/>
</dbReference>
<dbReference type="CDD" id="cd01887">
    <property type="entry name" value="IF2_eIF5B"/>
    <property type="match status" value="1"/>
</dbReference>
<evidence type="ECO:0000256" key="3">
    <source>
        <dbReference type="ARBA" id="ARBA00020675"/>
    </source>
</evidence>
<sequence length="839" mass="90575">MAEVTVQQLADVVGVSVERLLKQMLEAGIKGKNEGSKVSEGERQELLTYLKRSHGENAESGEPKKITLKRKTTSQLKVAGASGKKKTINIEVRKKRTYVKRTPTEDEAVAVEAEEAQPVVESAAAAAAPEAAPVEAPAEQPQVVAQEAQPEPQIEKAVEVETDEPPAPAAPKVDHREEAQRREKKKQQQQQRRNEDKKPARGGKAAAARTGRGGRVDEERGGGRRGGKLSRGPGKGRGRGGKPNVHGFKEPTAPVVHEVQIPESITVADLAKKMSIKAAEVIKVMFKMGAMATINQVIDQDTAILVVEEMGHVAKPMQENAVEEELIESLAQNQGEASGRAPVVTVMGHVDHGKTSLLDYIRTTRVAAGESGGITQHIGAYHVETDNGMITFLDTPGHAAFTAMRARGAKLTDIVILVVAADDGVMPQTEEAVQHAKAAGVPLVVAVNKMDKEDADPDRVKNELAQRDVIPEDWGGDVQFVNVSAKTGQGIEELLESVLLQAEVLELTAVDDAPAQGVVVESRLDKGRGSVSTLLVQNGTLRRGDIVLAGLHYGRVRAMLDEDGNPIDEAGPSIPVEILGLDGTPDAGDDFTVVSNEKKAREVALFRQGKYREVKLARQQASKLENLFANMQAGDVQSLNIVLKADVRGSLEALTQTLEDLSTDEVKVNIVSGGVGGISETEANLALASSAIVIGFNVRADNQAKAIVEREGIELRYYSVIYDIIDDVKQAMSGLLSPEYREQIVGVAEVRDVFRSPKIGAVAGCMVTEGTMYRNKRIRVLRDNVVIYEGELESLRRFKDAVAEVRQGMECGIGVKNYNDVKVGDQIEVYDTIEVQRTI</sequence>
<proteinExistence type="inferred from homology"/>
<dbReference type="HAMAP" id="MF_00100_B">
    <property type="entry name" value="IF_2_B"/>
    <property type="match status" value="1"/>
</dbReference>
<dbReference type="Pfam" id="PF11987">
    <property type="entry name" value="IF-2"/>
    <property type="match status" value="1"/>
</dbReference>
<dbReference type="InterPro" id="IPR009061">
    <property type="entry name" value="DNA-bd_dom_put_sf"/>
</dbReference>
<dbReference type="GO" id="GO:0005525">
    <property type="term" value="F:GTP binding"/>
    <property type="evidence" value="ECO:0007669"/>
    <property type="project" value="UniProtKB-KW"/>
</dbReference>
<dbReference type="CDD" id="cd03702">
    <property type="entry name" value="IF2_mtIF2_II"/>
    <property type="match status" value="1"/>
</dbReference>
<dbReference type="InterPro" id="IPR000795">
    <property type="entry name" value="T_Tr_GTP-bd_dom"/>
</dbReference>
<dbReference type="SUPFAM" id="SSF46955">
    <property type="entry name" value="Putative DNA-binding domain"/>
    <property type="match status" value="1"/>
</dbReference>
<dbReference type="SUPFAM" id="SSF50447">
    <property type="entry name" value="Translation proteins"/>
    <property type="match status" value="2"/>
</dbReference>
<dbReference type="PANTHER" id="PTHR43381:SF5">
    <property type="entry name" value="TR-TYPE G DOMAIN-CONTAINING PROTEIN"/>
    <property type="match status" value="1"/>
</dbReference>
<dbReference type="PROSITE" id="PS51722">
    <property type="entry name" value="G_TR_2"/>
    <property type="match status" value="1"/>
</dbReference>
<feature type="compositionally biased region" description="Basic residues" evidence="12">
    <location>
        <begin position="223"/>
        <end position="240"/>
    </location>
</feature>
<comment type="similarity">
    <text evidence="2 9 10">Belongs to the TRAFAC class translation factor GTPase superfamily. Classic translation factor GTPase family. IF-2 subfamily.</text>
</comment>
<keyword evidence="4 9" id="KW-0963">Cytoplasm</keyword>
<protein>
    <recommendedName>
        <fullName evidence="3 9">Translation initiation factor IF-2</fullName>
    </recommendedName>
</protein>
<feature type="compositionally biased region" description="Low complexity" evidence="12">
    <location>
        <begin position="121"/>
        <end position="152"/>
    </location>
</feature>
<dbReference type="Gene3D" id="3.40.50.300">
    <property type="entry name" value="P-loop containing nucleotide triphosphate hydrolases"/>
    <property type="match status" value="1"/>
</dbReference>
<evidence type="ECO:0000259" key="13">
    <source>
        <dbReference type="PROSITE" id="PS51722"/>
    </source>
</evidence>
<keyword evidence="7 9" id="KW-0648">Protein biosynthesis</keyword>
<evidence type="ECO:0000256" key="4">
    <source>
        <dbReference type="ARBA" id="ARBA00022490"/>
    </source>
</evidence>
<dbReference type="InterPro" id="IPR006847">
    <property type="entry name" value="IF2_N"/>
</dbReference>
<dbReference type="InterPro" id="IPR005225">
    <property type="entry name" value="Small_GTP-bd"/>
</dbReference>
<reference evidence="14 15" key="1">
    <citation type="journal article" date="2014" name="Int. J. Syst. Evol. Microbiol.">
        <title>Complete genome sequence of Corynebacterium casei LMG S-19264T (=DSM 44701T), isolated from a smear-ripened cheese.</title>
        <authorList>
            <consortium name="US DOE Joint Genome Institute (JGI-PGF)"/>
            <person name="Walter F."/>
            <person name="Albersmeier A."/>
            <person name="Kalinowski J."/>
            <person name="Ruckert C."/>
        </authorList>
    </citation>
    <scope>NUCLEOTIDE SEQUENCE [LARGE SCALE GENOMIC DNA]</scope>
    <source>
        <strain evidence="14 15">CGMCC 1.7286</strain>
    </source>
</reference>
<feature type="binding site" evidence="9">
    <location>
        <begin position="348"/>
        <end position="355"/>
    </location>
    <ligand>
        <name>GTP</name>
        <dbReference type="ChEBI" id="CHEBI:37565"/>
    </ligand>
</feature>
<dbReference type="NCBIfam" id="TIGR00231">
    <property type="entry name" value="small_GTP"/>
    <property type="match status" value="1"/>
</dbReference>
<evidence type="ECO:0000256" key="1">
    <source>
        <dbReference type="ARBA" id="ARBA00004496"/>
    </source>
</evidence>
<dbReference type="CDD" id="cd03692">
    <property type="entry name" value="mtIF2_IVc"/>
    <property type="match status" value="1"/>
</dbReference>
<dbReference type="SUPFAM" id="SSF52540">
    <property type="entry name" value="P-loop containing nucleoside triphosphate hydrolases"/>
    <property type="match status" value="1"/>
</dbReference>
<name>A0A917ZP82_9GAMM</name>
<dbReference type="InterPro" id="IPR000178">
    <property type="entry name" value="TF_IF2_bacterial-like"/>
</dbReference>
<dbReference type="FunFam" id="2.40.30.10:FF:000007">
    <property type="entry name" value="Translation initiation factor IF-2"/>
    <property type="match status" value="1"/>
</dbReference>
<dbReference type="Gene3D" id="3.40.50.10050">
    <property type="entry name" value="Translation initiation factor IF- 2, domain 3"/>
    <property type="match status" value="1"/>
</dbReference>
<dbReference type="AlphaFoldDB" id="A0A917ZP82"/>
<gene>
    <name evidence="9 14" type="primary">infB</name>
    <name evidence="14" type="ORF">GCM10011348_44500</name>
</gene>
<evidence type="ECO:0000256" key="2">
    <source>
        <dbReference type="ARBA" id="ARBA00007733"/>
    </source>
</evidence>
<evidence type="ECO:0000256" key="10">
    <source>
        <dbReference type="RuleBase" id="RU000644"/>
    </source>
</evidence>
<accession>A0A917ZP82</accession>
<dbReference type="FunFam" id="3.40.50.10050:FF:000001">
    <property type="entry name" value="Translation initiation factor IF-2"/>
    <property type="match status" value="1"/>
</dbReference>
<dbReference type="RefSeq" id="WP_188862843.1">
    <property type="nucleotide sequence ID" value="NZ_BMLT01000018.1"/>
</dbReference>
<evidence type="ECO:0000256" key="12">
    <source>
        <dbReference type="SAM" id="MobiDB-lite"/>
    </source>
</evidence>
<dbReference type="NCBIfam" id="TIGR00487">
    <property type="entry name" value="IF-2"/>
    <property type="match status" value="1"/>
</dbReference>
<evidence type="ECO:0000256" key="9">
    <source>
        <dbReference type="HAMAP-Rule" id="MF_00100"/>
    </source>
</evidence>
<dbReference type="Pfam" id="PF22042">
    <property type="entry name" value="EF-G_D2"/>
    <property type="match status" value="1"/>
</dbReference>
<dbReference type="GO" id="GO:0003743">
    <property type="term" value="F:translation initiation factor activity"/>
    <property type="evidence" value="ECO:0007669"/>
    <property type="project" value="UniProtKB-UniRule"/>
</dbReference>
<evidence type="ECO:0000256" key="8">
    <source>
        <dbReference type="ARBA" id="ARBA00023134"/>
    </source>
</evidence>
<dbReference type="InterPro" id="IPR023115">
    <property type="entry name" value="TIF_IF2_dom3"/>
</dbReference>
<comment type="function">
    <text evidence="9 10">One of the essential components for the initiation of protein synthesis. Protects formylmethionyl-tRNA from spontaneous hydrolysis and promotes its binding to the 30S ribosomal subunits. Also involved in the hydrolysis of GTP during the formation of the 70S ribosomal complex.</text>
</comment>
<dbReference type="InterPro" id="IPR044145">
    <property type="entry name" value="IF2_II"/>
</dbReference>
<dbReference type="Pfam" id="PF08364">
    <property type="entry name" value="IF2_assoc"/>
    <property type="match status" value="1"/>
</dbReference>
<dbReference type="Proteomes" id="UP000599578">
    <property type="component" value="Unassembled WGS sequence"/>
</dbReference>
<keyword evidence="15" id="KW-1185">Reference proteome</keyword>
<dbReference type="InterPro" id="IPR027417">
    <property type="entry name" value="P-loop_NTPase"/>
</dbReference>
<dbReference type="InterPro" id="IPR013575">
    <property type="entry name" value="IF2_assoc_dom_bac"/>
</dbReference>
<comment type="subcellular location">
    <subcellularLocation>
        <location evidence="1 9 11">Cytoplasm</location>
    </subcellularLocation>
</comment>
<dbReference type="FunFam" id="2.40.30.10:FF:000008">
    <property type="entry name" value="Translation initiation factor IF-2"/>
    <property type="match status" value="1"/>
</dbReference>
<evidence type="ECO:0000313" key="15">
    <source>
        <dbReference type="Proteomes" id="UP000599578"/>
    </source>
</evidence>
<dbReference type="SUPFAM" id="SSF52156">
    <property type="entry name" value="Initiation factor IF2/eIF5b, domain 3"/>
    <property type="match status" value="1"/>
</dbReference>
<dbReference type="GO" id="GO:0003924">
    <property type="term" value="F:GTPase activity"/>
    <property type="evidence" value="ECO:0007669"/>
    <property type="project" value="UniProtKB-UniRule"/>
</dbReference>
<feature type="binding site" evidence="9">
    <location>
        <begin position="448"/>
        <end position="451"/>
    </location>
    <ligand>
        <name>GTP</name>
        <dbReference type="ChEBI" id="CHEBI:37565"/>
    </ligand>
</feature>
<dbReference type="InterPro" id="IPR036925">
    <property type="entry name" value="TIF_IF2_dom3_sf"/>
</dbReference>
<keyword evidence="8 9" id="KW-0342">GTP-binding</keyword>
<keyword evidence="5 9" id="KW-0396">Initiation factor</keyword>
<dbReference type="InterPro" id="IPR053905">
    <property type="entry name" value="EF-G-like_DII"/>
</dbReference>
<organism evidence="14 15">
    <name type="scientific">Marinobacterium nitratireducens</name>
    <dbReference type="NCBI Taxonomy" id="518897"/>
    <lineage>
        <taxon>Bacteria</taxon>
        <taxon>Pseudomonadati</taxon>
        <taxon>Pseudomonadota</taxon>
        <taxon>Gammaproteobacteria</taxon>
        <taxon>Oceanospirillales</taxon>
        <taxon>Oceanospirillaceae</taxon>
        <taxon>Marinobacterium</taxon>
    </lineage>
</organism>
<dbReference type="PROSITE" id="PS01176">
    <property type="entry name" value="IF2"/>
    <property type="match status" value="1"/>
</dbReference>
<dbReference type="GO" id="GO:0005829">
    <property type="term" value="C:cytosol"/>
    <property type="evidence" value="ECO:0007669"/>
    <property type="project" value="TreeGrafter"/>
</dbReference>
<evidence type="ECO:0000256" key="11">
    <source>
        <dbReference type="RuleBase" id="RU000645"/>
    </source>
</evidence>
<evidence type="ECO:0000256" key="7">
    <source>
        <dbReference type="ARBA" id="ARBA00022917"/>
    </source>
</evidence>
<dbReference type="Pfam" id="PF03144">
    <property type="entry name" value="GTP_EFTU_D2"/>
    <property type="match status" value="1"/>
</dbReference>
<dbReference type="Pfam" id="PF04760">
    <property type="entry name" value="IF2_N"/>
    <property type="match status" value="2"/>
</dbReference>
<feature type="region of interest" description="Disordered" evidence="12">
    <location>
        <begin position="121"/>
        <end position="250"/>
    </location>
</feature>
<dbReference type="InterPro" id="IPR004161">
    <property type="entry name" value="EFTu-like_2"/>
</dbReference>
<dbReference type="Pfam" id="PF00009">
    <property type="entry name" value="GTP_EFTU"/>
    <property type="match status" value="1"/>
</dbReference>
<dbReference type="FunFam" id="3.40.50.300:FF:000019">
    <property type="entry name" value="Translation initiation factor IF-2"/>
    <property type="match status" value="1"/>
</dbReference>
<feature type="compositionally biased region" description="Basic and acidic residues" evidence="12">
    <location>
        <begin position="172"/>
        <end position="181"/>
    </location>
</feature>
<feature type="domain" description="Tr-type G" evidence="13">
    <location>
        <begin position="339"/>
        <end position="508"/>
    </location>
</feature>
<comment type="caution">
    <text evidence="14">The sequence shown here is derived from an EMBL/GenBank/DDBJ whole genome shotgun (WGS) entry which is preliminary data.</text>
</comment>
<dbReference type="InterPro" id="IPR015760">
    <property type="entry name" value="TIF_IF2"/>
</dbReference>
<evidence type="ECO:0000256" key="5">
    <source>
        <dbReference type="ARBA" id="ARBA00022540"/>
    </source>
</evidence>
<feature type="region of interest" description="G-domain" evidence="9">
    <location>
        <begin position="342"/>
        <end position="490"/>
    </location>
</feature>
<feature type="binding site" evidence="9">
    <location>
        <begin position="394"/>
        <end position="398"/>
    </location>
    <ligand>
        <name>GTP</name>
        <dbReference type="ChEBI" id="CHEBI:37565"/>
    </ligand>
</feature>